<dbReference type="EMBL" id="AUZI01000012">
    <property type="protein sequence ID" value="KID49497.1"/>
    <property type="molecule type" value="Genomic_DNA"/>
</dbReference>
<name>A0A017H6U0_9FUSO</name>
<comment type="caution">
    <text evidence="1">The sequence shown here is derived from an EMBL/GenBank/DDBJ whole genome shotgun (WGS) entry which is preliminary data.</text>
</comment>
<sequence length="94" mass="10905">MAKVIQLEKNGALKKSCVGFSWTTFFFGFFVPLFRGDAMWFIVMLILNICTLCVAQLILSFLYNSIYTKNLLRDGYKPADSYSENILRRRGYIL</sequence>
<dbReference type="GeneID" id="75075893"/>
<organism evidence="1 2">
    <name type="scientific">Fusobacterium necrophorum subsp. funduliforme B35</name>
    <dbReference type="NCBI Taxonomy" id="1226633"/>
    <lineage>
        <taxon>Bacteria</taxon>
        <taxon>Fusobacteriati</taxon>
        <taxon>Fusobacteriota</taxon>
        <taxon>Fusobacteriia</taxon>
        <taxon>Fusobacteriales</taxon>
        <taxon>Fusobacteriaceae</taxon>
        <taxon>Fusobacterium</taxon>
    </lineage>
</organism>
<accession>A0A017H6U0</accession>
<protein>
    <submittedName>
        <fullName evidence="1">HrgC</fullName>
    </submittedName>
</protein>
<dbReference type="PATRIC" id="fig|1226633.4.peg.999"/>
<gene>
    <name evidence="1" type="ORF">C095_04935</name>
</gene>
<dbReference type="OrthoDB" id="88178at2"/>
<evidence type="ECO:0000313" key="2">
    <source>
        <dbReference type="Proteomes" id="UP000031184"/>
    </source>
</evidence>
<dbReference type="AlphaFoldDB" id="A0A017H6U0"/>
<proteinExistence type="predicted"/>
<dbReference type="Proteomes" id="UP000031184">
    <property type="component" value="Unassembled WGS sequence"/>
</dbReference>
<reference evidence="1 2" key="1">
    <citation type="submission" date="2013-08" db="EMBL/GenBank/DDBJ databases">
        <title>An opportunistic ruminal bacterium that causes liver abscesses in cattle.</title>
        <authorList>
            <person name="Benahmed F.H."/>
            <person name="Rasmussen M."/>
            <person name="Harbottle H."/>
            <person name="Soppet D."/>
            <person name="Nagaraja T.G."/>
            <person name="Davidson M."/>
        </authorList>
    </citation>
    <scope>NUCLEOTIDE SEQUENCE [LARGE SCALE GENOMIC DNA]</scope>
    <source>
        <strain evidence="1 2">B35</strain>
    </source>
</reference>
<evidence type="ECO:0000313" key="1">
    <source>
        <dbReference type="EMBL" id="KID49497.1"/>
    </source>
</evidence>
<dbReference type="RefSeq" id="WP_005958331.1">
    <property type="nucleotide sequence ID" value="NZ_AOJP01000001.1"/>
</dbReference>